<comment type="cofactor">
    <cofactor evidence="1">
        <name>Mn(2+)</name>
        <dbReference type="ChEBI" id="CHEBI:29035"/>
    </cofactor>
</comment>
<accession>A0ABU8HG35</accession>
<dbReference type="InterPro" id="IPR001714">
    <property type="entry name" value="Pept_M24_MAP"/>
</dbReference>
<evidence type="ECO:0000256" key="3">
    <source>
        <dbReference type="ARBA" id="ARBA00022723"/>
    </source>
</evidence>
<gene>
    <name evidence="8" type="ORF">WAK64_13235</name>
</gene>
<protein>
    <submittedName>
        <fullName evidence="8">Xaa-Pro peptidase family protein</fullName>
    </submittedName>
</protein>
<dbReference type="EMBL" id="JBBAXC010000010">
    <property type="protein sequence ID" value="MEI5908018.1"/>
    <property type="molecule type" value="Genomic_DNA"/>
</dbReference>
<keyword evidence="4" id="KW-0378">Hydrolase</keyword>
<dbReference type="InterPro" id="IPR050659">
    <property type="entry name" value="Peptidase_M24B"/>
</dbReference>
<keyword evidence="3" id="KW-0479">Metal-binding</keyword>
<sequence length="365" mass="40766">MNRLQVLQQYLTEFQIDAAFINSTENIFYLTNFYIDPHERLAGVLLFSKTEPLMIVPSMEVSQAKAAGWEHEIIGYEDHEDPWSLLQKAVNSRRISDAKTISFEKGTLSYERGESFQSLFSSPTIVSIEEKLNNMRVVKSEAEVNIIRRAALLADFGVEVGVKALKEGVTELEVVAEIEYELKKKGVRHMSFSTIVLFGEKSGEPHGNPGHRRLSKGDFVLFDLGVVLDGYCSDISRTVVFGEVNEKQKAIYEVVLKAQMASLSISKPGTRVGDLDITARNIIEENGYGDLFPHRIGHGLGINVHESPSMSQNNESILKEGMVYTIEPGIYDATIGGVRIEDDVLVTKEGHEILTKYPKNLQVIV</sequence>
<evidence type="ECO:0000256" key="5">
    <source>
        <dbReference type="ARBA" id="ARBA00023211"/>
    </source>
</evidence>
<evidence type="ECO:0000256" key="2">
    <source>
        <dbReference type="ARBA" id="ARBA00008766"/>
    </source>
</evidence>
<dbReference type="PRINTS" id="PR00599">
    <property type="entry name" value="MAPEPTIDASE"/>
</dbReference>
<dbReference type="SUPFAM" id="SSF55920">
    <property type="entry name" value="Creatinase/aminopeptidase"/>
    <property type="match status" value="1"/>
</dbReference>
<feature type="domain" description="Peptidase M24" evidence="6">
    <location>
        <begin position="146"/>
        <end position="348"/>
    </location>
</feature>
<dbReference type="Pfam" id="PF01321">
    <property type="entry name" value="Creatinase_N"/>
    <property type="match status" value="1"/>
</dbReference>
<dbReference type="InterPro" id="IPR036005">
    <property type="entry name" value="Creatinase/aminopeptidase-like"/>
</dbReference>
<evidence type="ECO:0000259" key="6">
    <source>
        <dbReference type="Pfam" id="PF00557"/>
    </source>
</evidence>
<evidence type="ECO:0000256" key="4">
    <source>
        <dbReference type="ARBA" id="ARBA00022801"/>
    </source>
</evidence>
<dbReference type="PROSITE" id="PS00491">
    <property type="entry name" value="PROLINE_PEPTIDASE"/>
    <property type="match status" value="1"/>
</dbReference>
<comment type="caution">
    <text evidence="8">The sequence shown here is derived from an EMBL/GenBank/DDBJ whole genome shotgun (WGS) entry which is preliminary data.</text>
</comment>
<dbReference type="Gene3D" id="3.90.230.10">
    <property type="entry name" value="Creatinase/methionine aminopeptidase superfamily"/>
    <property type="match status" value="1"/>
</dbReference>
<keyword evidence="5" id="KW-0464">Manganese</keyword>
<dbReference type="InterPro" id="IPR029149">
    <property type="entry name" value="Creatin/AminoP/Spt16_N"/>
</dbReference>
<dbReference type="CDD" id="cd01092">
    <property type="entry name" value="APP-like"/>
    <property type="match status" value="1"/>
</dbReference>
<dbReference type="Gene3D" id="3.40.350.10">
    <property type="entry name" value="Creatinase/prolidase N-terminal domain"/>
    <property type="match status" value="1"/>
</dbReference>
<evidence type="ECO:0000256" key="1">
    <source>
        <dbReference type="ARBA" id="ARBA00001936"/>
    </source>
</evidence>
<evidence type="ECO:0000313" key="8">
    <source>
        <dbReference type="EMBL" id="MEI5908018.1"/>
    </source>
</evidence>
<dbReference type="InterPro" id="IPR000994">
    <property type="entry name" value="Pept_M24"/>
</dbReference>
<dbReference type="Pfam" id="PF00557">
    <property type="entry name" value="Peptidase_M24"/>
    <property type="match status" value="1"/>
</dbReference>
<comment type="similarity">
    <text evidence="2">Belongs to the peptidase M24B family.</text>
</comment>
<dbReference type="Proteomes" id="UP001312865">
    <property type="component" value="Unassembled WGS sequence"/>
</dbReference>
<dbReference type="PANTHER" id="PTHR46112:SF10">
    <property type="entry name" value="DIPEPTIDASE YKVY-RELATED"/>
    <property type="match status" value="1"/>
</dbReference>
<dbReference type="InterPro" id="IPR001131">
    <property type="entry name" value="Peptidase_M24B_aminopep-P_CS"/>
</dbReference>
<feature type="domain" description="Creatinase N-terminal" evidence="7">
    <location>
        <begin position="3"/>
        <end position="138"/>
    </location>
</feature>
<evidence type="ECO:0000259" key="7">
    <source>
        <dbReference type="Pfam" id="PF01321"/>
    </source>
</evidence>
<dbReference type="SUPFAM" id="SSF53092">
    <property type="entry name" value="Creatinase/prolidase N-terminal domain"/>
    <property type="match status" value="1"/>
</dbReference>
<organism evidence="8 9">
    <name type="scientific">Bacillus spongiae</name>
    <dbReference type="NCBI Taxonomy" id="2683610"/>
    <lineage>
        <taxon>Bacteria</taxon>
        <taxon>Bacillati</taxon>
        <taxon>Bacillota</taxon>
        <taxon>Bacilli</taxon>
        <taxon>Bacillales</taxon>
        <taxon>Bacillaceae</taxon>
        <taxon>Bacillus</taxon>
    </lineage>
</organism>
<evidence type="ECO:0000313" key="9">
    <source>
        <dbReference type="Proteomes" id="UP001312865"/>
    </source>
</evidence>
<keyword evidence="9" id="KW-1185">Reference proteome</keyword>
<name>A0ABU8HG35_9BACI</name>
<proteinExistence type="inferred from homology"/>
<dbReference type="PANTHER" id="PTHR46112">
    <property type="entry name" value="AMINOPEPTIDASE"/>
    <property type="match status" value="1"/>
</dbReference>
<dbReference type="InterPro" id="IPR000587">
    <property type="entry name" value="Creatinase_N"/>
</dbReference>
<reference evidence="8 9" key="1">
    <citation type="journal article" date="2018" name="J. Microbiol.">
        <title>Bacillus spongiae sp. nov., isolated from sponge of Jeju Island.</title>
        <authorList>
            <person name="Lee G.E."/>
            <person name="Im W.T."/>
            <person name="Park J.S."/>
        </authorList>
    </citation>
    <scope>NUCLEOTIDE SEQUENCE [LARGE SCALE GENOMIC DNA]</scope>
    <source>
        <strain evidence="8 9">135PIL107-10</strain>
    </source>
</reference>